<dbReference type="Pfam" id="PF13456">
    <property type="entry name" value="RVT_3"/>
    <property type="match status" value="1"/>
</dbReference>
<evidence type="ECO:0000259" key="3">
    <source>
        <dbReference type="Pfam" id="PF13456"/>
    </source>
</evidence>
<sequence length="398" mass="45349">MTARSLVHLNRQDPTSTLTGRTSRQTRCPIVGISFWKSTLTLTLFKKTNFRKSLPGRWKDQEAFLTWQLSMVKDKTPPEVYREKFEQIIENHSDHYLLFTDGSKDEACAGAACHSSSADKCCGVNAKASIFTAEAVALCMALDTVSTLRKDKFLILSDSLSLVKAVGEANPRNPRILKVIERIHEIQTGGNRIALCWVPIHVYIEDVTRLLAMLLVLLLLLTLPICLCVMLRVPLANKNTKKNKKKEKGKRATVVNNVQVDLFLHCLDDDALKAYNGFSFEQSQSQRTLSDITTKFDSFAIGEVNVTYERYLFNSRLKRERESFEIFYSDLRRLLKSCNYCERCLDSLLRDWNALGVRDKDTQRDLLKSRDLTPAKAIDVCKAAENVDRHRQKMNMAA</sequence>
<proteinExistence type="predicted"/>
<feature type="transmembrane region" description="Helical" evidence="2">
    <location>
        <begin position="210"/>
        <end position="235"/>
    </location>
</feature>
<dbReference type="Gene3D" id="3.30.420.10">
    <property type="entry name" value="Ribonuclease H-like superfamily/Ribonuclease H"/>
    <property type="match status" value="1"/>
</dbReference>
<feature type="compositionally biased region" description="Polar residues" evidence="1">
    <location>
        <begin position="12"/>
        <end position="21"/>
    </location>
</feature>
<dbReference type="Proteomes" id="UP000271974">
    <property type="component" value="Unassembled WGS sequence"/>
</dbReference>
<dbReference type="GO" id="GO:0003676">
    <property type="term" value="F:nucleic acid binding"/>
    <property type="evidence" value="ECO:0007669"/>
    <property type="project" value="InterPro"/>
</dbReference>
<keyword evidence="2" id="KW-0472">Membrane</keyword>
<dbReference type="InterPro" id="IPR036397">
    <property type="entry name" value="RNaseH_sf"/>
</dbReference>
<feature type="domain" description="RNase H type-1" evidence="3">
    <location>
        <begin position="103"/>
        <end position="198"/>
    </location>
</feature>
<dbReference type="EMBL" id="RQTK01001575">
    <property type="protein sequence ID" value="RUS69791.1"/>
    <property type="molecule type" value="Genomic_DNA"/>
</dbReference>
<organism evidence="4 5">
    <name type="scientific">Elysia chlorotica</name>
    <name type="common">Eastern emerald elysia</name>
    <name type="synonym">Sea slug</name>
    <dbReference type="NCBI Taxonomy" id="188477"/>
    <lineage>
        <taxon>Eukaryota</taxon>
        <taxon>Metazoa</taxon>
        <taxon>Spiralia</taxon>
        <taxon>Lophotrochozoa</taxon>
        <taxon>Mollusca</taxon>
        <taxon>Gastropoda</taxon>
        <taxon>Heterobranchia</taxon>
        <taxon>Euthyneura</taxon>
        <taxon>Panpulmonata</taxon>
        <taxon>Sacoglossa</taxon>
        <taxon>Placobranchoidea</taxon>
        <taxon>Plakobranchidae</taxon>
        <taxon>Elysia</taxon>
    </lineage>
</organism>
<dbReference type="GO" id="GO:0004523">
    <property type="term" value="F:RNA-DNA hybrid ribonuclease activity"/>
    <property type="evidence" value="ECO:0007669"/>
    <property type="project" value="InterPro"/>
</dbReference>
<evidence type="ECO:0000313" key="5">
    <source>
        <dbReference type="Proteomes" id="UP000271974"/>
    </source>
</evidence>
<feature type="region of interest" description="Disordered" evidence="1">
    <location>
        <begin position="1"/>
        <end position="21"/>
    </location>
</feature>
<dbReference type="InterPro" id="IPR012337">
    <property type="entry name" value="RNaseH-like_sf"/>
</dbReference>
<dbReference type="PANTHER" id="PTHR33198">
    <property type="entry name" value="ANK_REP_REGION DOMAIN-CONTAINING PROTEIN-RELATED"/>
    <property type="match status" value="1"/>
</dbReference>
<evidence type="ECO:0000313" key="4">
    <source>
        <dbReference type="EMBL" id="RUS69791.1"/>
    </source>
</evidence>
<dbReference type="AlphaFoldDB" id="A0A3S0Z5H7"/>
<dbReference type="CDD" id="cd09276">
    <property type="entry name" value="Rnase_HI_RT_non_LTR"/>
    <property type="match status" value="1"/>
</dbReference>
<protein>
    <recommendedName>
        <fullName evidence="3">RNase H type-1 domain-containing protein</fullName>
    </recommendedName>
</protein>
<keyword evidence="2" id="KW-0812">Transmembrane</keyword>
<evidence type="ECO:0000256" key="2">
    <source>
        <dbReference type="SAM" id="Phobius"/>
    </source>
</evidence>
<evidence type="ECO:0000256" key="1">
    <source>
        <dbReference type="SAM" id="MobiDB-lite"/>
    </source>
</evidence>
<dbReference type="OrthoDB" id="6146551at2759"/>
<dbReference type="SUPFAM" id="SSF53098">
    <property type="entry name" value="Ribonuclease H-like"/>
    <property type="match status" value="1"/>
</dbReference>
<dbReference type="PANTHER" id="PTHR33198:SF19">
    <property type="entry name" value="CCHC-TYPE DOMAIN-CONTAINING PROTEIN"/>
    <property type="match status" value="1"/>
</dbReference>
<dbReference type="InterPro" id="IPR002156">
    <property type="entry name" value="RNaseH_domain"/>
</dbReference>
<accession>A0A3S0Z5H7</accession>
<keyword evidence="5" id="KW-1185">Reference proteome</keyword>
<dbReference type="STRING" id="188477.A0A3S0Z5H7"/>
<comment type="caution">
    <text evidence="4">The sequence shown here is derived from an EMBL/GenBank/DDBJ whole genome shotgun (WGS) entry which is preliminary data.</text>
</comment>
<gene>
    <name evidence="4" type="ORF">EGW08_022448</name>
</gene>
<keyword evidence="2" id="KW-1133">Transmembrane helix</keyword>
<reference evidence="4 5" key="1">
    <citation type="submission" date="2019-01" db="EMBL/GenBank/DDBJ databases">
        <title>A draft genome assembly of the solar-powered sea slug Elysia chlorotica.</title>
        <authorList>
            <person name="Cai H."/>
            <person name="Li Q."/>
            <person name="Fang X."/>
            <person name="Li J."/>
            <person name="Curtis N.E."/>
            <person name="Altenburger A."/>
            <person name="Shibata T."/>
            <person name="Feng M."/>
            <person name="Maeda T."/>
            <person name="Schwartz J.A."/>
            <person name="Shigenobu S."/>
            <person name="Lundholm N."/>
            <person name="Nishiyama T."/>
            <person name="Yang H."/>
            <person name="Hasebe M."/>
            <person name="Li S."/>
            <person name="Pierce S.K."/>
            <person name="Wang J."/>
        </authorList>
    </citation>
    <scope>NUCLEOTIDE SEQUENCE [LARGE SCALE GENOMIC DNA]</scope>
    <source>
        <strain evidence="4">EC2010</strain>
        <tissue evidence="4">Whole organism of an adult</tissue>
    </source>
</reference>
<name>A0A3S0Z5H7_ELYCH</name>